<dbReference type="SUPFAM" id="SSF75217">
    <property type="entry name" value="alpha/beta knot"/>
    <property type="match status" value="1"/>
</dbReference>
<dbReference type="EMBL" id="VOOR01000001">
    <property type="protein sequence ID" value="TXB70137.1"/>
    <property type="molecule type" value="Genomic_DNA"/>
</dbReference>
<evidence type="ECO:0000256" key="1">
    <source>
        <dbReference type="ARBA" id="ARBA00022603"/>
    </source>
</evidence>
<dbReference type="GO" id="GO:0006396">
    <property type="term" value="P:RNA processing"/>
    <property type="evidence" value="ECO:0007669"/>
    <property type="project" value="InterPro"/>
</dbReference>
<dbReference type="Gene3D" id="3.40.1280.10">
    <property type="match status" value="1"/>
</dbReference>
<dbReference type="GO" id="GO:0032259">
    <property type="term" value="P:methylation"/>
    <property type="evidence" value="ECO:0007669"/>
    <property type="project" value="UniProtKB-KW"/>
</dbReference>
<name>A0A5C6S728_9BACT</name>
<gene>
    <name evidence="4" type="ORF">FRY97_00085</name>
</gene>
<dbReference type="CDD" id="cd18097">
    <property type="entry name" value="SpoU-like"/>
    <property type="match status" value="1"/>
</dbReference>
<dbReference type="GO" id="GO:0005829">
    <property type="term" value="C:cytosol"/>
    <property type="evidence" value="ECO:0007669"/>
    <property type="project" value="TreeGrafter"/>
</dbReference>
<dbReference type="AlphaFoldDB" id="A0A5C6S728"/>
<accession>A0A5C6S728</accession>
<sequence>MRKLKLQELQRPDIEAFKAQPKAPVTLILDNIRSGLNVGSAFRTADAFALEHIWLCGISAQPPHREILKTAIGATESVSWSYAKETVDAIRELQEEGVIVLAVEQAEGSTWLQDFKRETGQRYALVFGNEVHGVSDEAMAIVDGCLEVPQFGTKHSLNIAVCVGVVCWEMVRRWQPAKEK</sequence>
<evidence type="ECO:0000313" key="4">
    <source>
        <dbReference type="EMBL" id="TXB70137.1"/>
    </source>
</evidence>
<organism evidence="4 5">
    <name type="scientific">Phaeodactylibacter luteus</name>
    <dbReference type="NCBI Taxonomy" id="1564516"/>
    <lineage>
        <taxon>Bacteria</taxon>
        <taxon>Pseudomonadati</taxon>
        <taxon>Bacteroidota</taxon>
        <taxon>Saprospiria</taxon>
        <taxon>Saprospirales</taxon>
        <taxon>Haliscomenobacteraceae</taxon>
        <taxon>Phaeodactylibacter</taxon>
    </lineage>
</organism>
<feature type="domain" description="tRNA/rRNA methyltransferase SpoU type" evidence="3">
    <location>
        <begin position="25"/>
        <end position="168"/>
    </location>
</feature>
<dbReference type="Proteomes" id="UP000321580">
    <property type="component" value="Unassembled WGS sequence"/>
</dbReference>
<dbReference type="PANTHER" id="PTHR46429:SF1">
    <property type="entry name" value="23S RRNA (GUANOSINE-2'-O-)-METHYLTRANSFERASE RLMB"/>
    <property type="match status" value="1"/>
</dbReference>
<dbReference type="Pfam" id="PF00588">
    <property type="entry name" value="SpoU_methylase"/>
    <property type="match status" value="1"/>
</dbReference>
<keyword evidence="1 4" id="KW-0489">Methyltransferase</keyword>
<reference evidence="4 5" key="1">
    <citation type="submission" date="2019-08" db="EMBL/GenBank/DDBJ databases">
        <title>Genome of Phaeodactylibacter luteus.</title>
        <authorList>
            <person name="Bowman J.P."/>
        </authorList>
    </citation>
    <scope>NUCLEOTIDE SEQUENCE [LARGE SCALE GENOMIC DNA]</scope>
    <source>
        <strain evidence="4 5">KCTC 42180</strain>
    </source>
</reference>
<dbReference type="InterPro" id="IPR029026">
    <property type="entry name" value="tRNA_m1G_MTases_N"/>
</dbReference>
<evidence type="ECO:0000313" key="5">
    <source>
        <dbReference type="Proteomes" id="UP000321580"/>
    </source>
</evidence>
<keyword evidence="5" id="KW-1185">Reference proteome</keyword>
<dbReference type="GO" id="GO:0003723">
    <property type="term" value="F:RNA binding"/>
    <property type="evidence" value="ECO:0007669"/>
    <property type="project" value="InterPro"/>
</dbReference>
<dbReference type="InterPro" id="IPR004441">
    <property type="entry name" value="rRNA_MeTrfase_TrmH"/>
</dbReference>
<keyword evidence="2 4" id="KW-0808">Transferase</keyword>
<evidence type="ECO:0000259" key="3">
    <source>
        <dbReference type="Pfam" id="PF00588"/>
    </source>
</evidence>
<comment type="caution">
    <text evidence="4">The sequence shown here is derived from an EMBL/GenBank/DDBJ whole genome shotgun (WGS) entry which is preliminary data.</text>
</comment>
<dbReference type="RefSeq" id="WP_147165356.1">
    <property type="nucleotide sequence ID" value="NZ_VOOR01000001.1"/>
</dbReference>
<protein>
    <submittedName>
        <fullName evidence="4">RNA methyltransferase</fullName>
    </submittedName>
</protein>
<dbReference type="OrthoDB" id="9795352at2"/>
<dbReference type="InterPro" id="IPR029028">
    <property type="entry name" value="Alpha/beta_knot_MTases"/>
</dbReference>
<dbReference type="PANTHER" id="PTHR46429">
    <property type="entry name" value="23S RRNA (GUANOSINE-2'-O-)-METHYLTRANSFERASE RLMB"/>
    <property type="match status" value="1"/>
</dbReference>
<proteinExistence type="predicted"/>
<dbReference type="InterPro" id="IPR001537">
    <property type="entry name" value="SpoU_MeTrfase"/>
</dbReference>
<dbReference type="GO" id="GO:0008173">
    <property type="term" value="F:RNA methyltransferase activity"/>
    <property type="evidence" value="ECO:0007669"/>
    <property type="project" value="InterPro"/>
</dbReference>
<evidence type="ECO:0000256" key="2">
    <source>
        <dbReference type="ARBA" id="ARBA00022679"/>
    </source>
</evidence>